<dbReference type="AlphaFoldDB" id="A0AA40ERC9"/>
<reference evidence="2" key="1">
    <citation type="submission" date="2023-06" db="EMBL/GenBank/DDBJ databases">
        <title>Genome-scale phylogeny and comparative genomics of the fungal order Sordariales.</title>
        <authorList>
            <consortium name="Lawrence Berkeley National Laboratory"/>
            <person name="Hensen N."/>
            <person name="Bonometti L."/>
            <person name="Westerberg I."/>
            <person name="Brannstrom I.O."/>
            <person name="Guillou S."/>
            <person name="Cros-Aarteil S."/>
            <person name="Calhoun S."/>
            <person name="Haridas S."/>
            <person name="Kuo A."/>
            <person name="Mondo S."/>
            <person name="Pangilinan J."/>
            <person name="Riley R."/>
            <person name="LaButti K."/>
            <person name="Andreopoulos B."/>
            <person name="Lipzen A."/>
            <person name="Chen C."/>
            <person name="Yanf M."/>
            <person name="Daum C."/>
            <person name="Ng V."/>
            <person name="Clum A."/>
            <person name="Steindorff A."/>
            <person name="Ohm R."/>
            <person name="Martin F."/>
            <person name="Silar P."/>
            <person name="Natvig D."/>
            <person name="Lalanne C."/>
            <person name="Gautier V."/>
            <person name="Ament-velasquez S.L."/>
            <person name="Kruys A."/>
            <person name="Hutchinson M.I."/>
            <person name="Powell A.J."/>
            <person name="Barry K."/>
            <person name="Miller A.N."/>
            <person name="Grigoriev I.V."/>
            <person name="Debuchy R."/>
            <person name="Gladieux P."/>
            <person name="Thoren M.H."/>
            <person name="Johannesson H."/>
        </authorList>
    </citation>
    <scope>NUCLEOTIDE SEQUENCE</scope>
    <source>
        <strain evidence="2">SMH3187-1</strain>
    </source>
</reference>
<sequence length="444" mass="48650">MGRVAQAFRHSPSWMTPARSSQLLKSHSSSILPSAIPLALHGPWPSSRYTQPACHWSPPHRDAAASTLPECAQSAPPISTATNLFGVPSTHRRPARTTAQRNPSSTAVSRPGNDLAVPSRGWIAAGGHWSTVRRSARQRTPMQRVPCGWENAHRRPALDEPFASGVRLSWLSRSESSLAEPSAHASSPIHTKDIPTISLCRRLRRCSSEKQDLWSLWASSSKHNGAASLETSTFPRLTAHGETPILQAAHAGLSSLWRHVQAIGQHLWRHSGTGRYLQDTTSTLALNSCISATARGHFMAHSSCQTPETKSRDKPSLRRSNWMLAARHTNTKGSCRCDDSSSPTIRGADRHDRDLYPVTESLVPKSVDDELYPEVLETKGYTEALASRGTETVSLLSDSAVPASIEAPGWMGRPWSQKDSPGIHYDSQHDDLFSPSLSLFRRGF</sequence>
<gene>
    <name evidence="2" type="ORF">B0T18DRAFT_470066</name>
</gene>
<dbReference type="EMBL" id="JAUKUD010000005">
    <property type="protein sequence ID" value="KAK0744117.1"/>
    <property type="molecule type" value="Genomic_DNA"/>
</dbReference>
<feature type="compositionally biased region" description="Polar residues" evidence="1">
    <location>
        <begin position="97"/>
        <end position="108"/>
    </location>
</feature>
<proteinExistence type="predicted"/>
<feature type="region of interest" description="Disordered" evidence="1">
    <location>
        <begin position="85"/>
        <end position="116"/>
    </location>
</feature>
<evidence type="ECO:0000313" key="3">
    <source>
        <dbReference type="Proteomes" id="UP001172155"/>
    </source>
</evidence>
<organism evidence="2 3">
    <name type="scientific">Schizothecium vesticola</name>
    <dbReference type="NCBI Taxonomy" id="314040"/>
    <lineage>
        <taxon>Eukaryota</taxon>
        <taxon>Fungi</taxon>
        <taxon>Dikarya</taxon>
        <taxon>Ascomycota</taxon>
        <taxon>Pezizomycotina</taxon>
        <taxon>Sordariomycetes</taxon>
        <taxon>Sordariomycetidae</taxon>
        <taxon>Sordariales</taxon>
        <taxon>Schizotheciaceae</taxon>
        <taxon>Schizothecium</taxon>
    </lineage>
</organism>
<evidence type="ECO:0000313" key="2">
    <source>
        <dbReference type="EMBL" id="KAK0744117.1"/>
    </source>
</evidence>
<protein>
    <submittedName>
        <fullName evidence="2">Uncharacterized protein</fullName>
    </submittedName>
</protein>
<name>A0AA40ERC9_9PEZI</name>
<keyword evidence="3" id="KW-1185">Reference proteome</keyword>
<comment type="caution">
    <text evidence="2">The sequence shown here is derived from an EMBL/GenBank/DDBJ whole genome shotgun (WGS) entry which is preliminary data.</text>
</comment>
<evidence type="ECO:0000256" key="1">
    <source>
        <dbReference type="SAM" id="MobiDB-lite"/>
    </source>
</evidence>
<dbReference type="Proteomes" id="UP001172155">
    <property type="component" value="Unassembled WGS sequence"/>
</dbReference>
<accession>A0AA40ERC9</accession>